<protein>
    <recommendedName>
        <fullName evidence="3">Alternate-type signal peptide domain-containing protein</fullName>
    </recommendedName>
</protein>
<dbReference type="EMBL" id="CP035495">
    <property type="protein sequence ID" value="QAY64601.1"/>
    <property type="molecule type" value="Genomic_DNA"/>
</dbReference>
<accession>A0A4V0YEL2</accession>
<dbReference type="AlphaFoldDB" id="A0A4V0YEL2"/>
<dbReference type="OrthoDB" id="4827586at2"/>
<evidence type="ECO:0000313" key="1">
    <source>
        <dbReference type="EMBL" id="QAY64601.1"/>
    </source>
</evidence>
<keyword evidence="2" id="KW-1185">Reference proteome</keyword>
<dbReference type="InterPro" id="IPR023833">
    <property type="entry name" value="Signal_pept_SipW-depend-type"/>
</dbReference>
<dbReference type="RefSeq" id="WP_129205743.1">
    <property type="nucleotide sequence ID" value="NZ_CP035495.1"/>
</dbReference>
<sequence length="219" mass="22191">MATRTRPRAGRSRTLLVVTSPFAAAAVASVLAAGGTLAAWSSEGSLPDVVVSAGDLDLRVVGALWQQVPPGSGATAGQPLADTNPGVVSMPGDVYAIRLDVETYLQGDNLEGALRVEYAGAVADDVAAGRAAVSFHVEDADGNPVAPTSGDADAGATVAVPGLRGGSEGVTTSWRVVVTVRVLGDNRWVTPDTEGYPGEWSSGDFVVHLDQVRRGGAAG</sequence>
<dbReference type="KEGG" id="xyl:ET495_16905"/>
<proteinExistence type="predicted"/>
<name>A0A4V0YEL2_9MICO</name>
<reference evidence="1 2" key="1">
    <citation type="submission" date="2019-01" db="EMBL/GenBank/DDBJ databases">
        <title>Genome sequencing of strain 2JSPR-7.</title>
        <authorList>
            <person name="Heo J."/>
            <person name="Kim S.-J."/>
            <person name="Kim J.-S."/>
            <person name="Hong S.-B."/>
            <person name="Kwon S.-W."/>
        </authorList>
    </citation>
    <scope>NUCLEOTIDE SEQUENCE [LARGE SCALE GENOMIC DNA]</scope>
    <source>
        <strain evidence="1 2">2JSPR-7</strain>
    </source>
</reference>
<gene>
    <name evidence="1" type="ORF">ET495_16905</name>
</gene>
<organism evidence="1 2">
    <name type="scientific">Xylanimonas allomyrinae</name>
    <dbReference type="NCBI Taxonomy" id="2509459"/>
    <lineage>
        <taxon>Bacteria</taxon>
        <taxon>Bacillati</taxon>
        <taxon>Actinomycetota</taxon>
        <taxon>Actinomycetes</taxon>
        <taxon>Micrococcales</taxon>
        <taxon>Promicromonosporaceae</taxon>
        <taxon>Xylanimonas</taxon>
    </lineage>
</organism>
<dbReference type="NCBIfam" id="TIGR04088">
    <property type="entry name" value="cognate_SipW"/>
    <property type="match status" value="1"/>
</dbReference>
<evidence type="ECO:0008006" key="3">
    <source>
        <dbReference type="Google" id="ProtNLM"/>
    </source>
</evidence>
<dbReference type="Proteomes" id="UP000291758">
    <property type="component" value="Chromosome"/>
</dbReference>
<evidence type="ECO:0000313" key="2">
    <source>
        <dbReference type="Proteomes" id="UP000291758"/>
    </source>
</evidence>